<proteinExistence type="predicted"/>
<dbReference type="Pfam" id="PF00583">
    <property type="entry name" value="Acetyltransf_1"/>
    <property type="match status" value="1"/>
</dbReference>
<sequence length="286" mass="33212">MVIKKQFKNIKVQEFEEQYRQALYDFKLSERQQIYSSLPKDVLDDALTDEDRIANIVLNEEDQVVGFFVLHQFYQHEGYDTPEQVVYIRSLSINETYQGNGYGTQIMMFIPQYVQAVFPDFNHLYLVVDAENKGAWNLYERAGFMHTATKEEGPIGKERLYYLDLDAKYVSSLSLILNDEEYKYGINIIDLIKDGSKVGFIAVEQHDNRLNITSIEVDASERLSGIAQSALRQLSTFVRKNFEGINVITITLYGERNELKPLCLNSNFVAFEEGDDFVIFEKYINY</sequence>
<dbReference type="CDD" id="cd04301">
    <property type="entry name" value="NAT_SF"/>
    <property type="match status" value="1"/>
</dbReference>
<dbReference type="RefSeq" id="WP_061855716.1">
    <property type="nucleotide sequence ID" value="NZ_JAIEWX010000004.1"/>
</dbReference>
<organism evidence="2 3">
    <name type="scientific">Staphylococcus kloosii</name>
    <dbReference type="NCBI Taxonomy" id="29384"/>
    <lineage>
        <taxon>Bacteria</taxon>
        <taxon>Bacillati</taxon>
        <taxon>Bacillota</taxon>
        <taxon>Bacilli</taxon>
        <taxon>Bacillales</taxon>
        <taxon>Staphylococcaceae</taxon>
        <taxon>Staphylococcus</taxon>
    </lineage>
</organism>
<accession>A0A151A126</accession>
<feature type="domain" description="N-acetyltransferase" evidence="1">
    <location>
        <begin position="10"/>
        <end position="166"/>
    </location>
</feature>
<evidence type="ECO:0000313" key="3">
    <source>
        <dbReference type="Proteomes" id="UP000075418"/>
    </source>
</evidence>
<evidence type="ECO:0000259" key="1">
    <source>
        <dbReference type="PROSITE" id="PS51186"/>
    </source>
</evidence>
<dbReference type="SUPFAM" id="SSF55729">
    <property type="entry name" value="Acyl-CoA N-acyltransferases (Nat)"/>
    <property type="match status" value="1"/>
</dbReference>
<dbReference type="Proteomes" id="UP000075418">
    <property type="component" value="Unassembled WGS sequence"/>
</dbReference>
<dbReference type="EMBL" id="LUGM01000005">
    <property type="protein sequence ID" value="KYH13017.1"/>
    <property type="molecule type" value="Genomic_DNA"/>
</dbReference>
<dbReference type="AlphaFoldDB" id="A0A151A126"/>
<dbReference type="GO" id="GO:0016747">
    <property type="term" value="F:acyltransferase activity, transferring groups other than amino-acyl groups"/>
    <property type="evidence" value="ECO:0007669"/>
    <property type="project" value="InterPro"/>
</dbReference>
<dbReference type="Gene3D" id="3.40.630.30">
    <property type="match status" value="1"/>
</dbReference>
<comment type="caution">
    <text evidence="2">The sequence shown here is derived from an EMBL/GenBank/DDBJ whole genome shotgun (WGS) entry which is preliminary data.</text>
</comment>
<dbReference type="PANTHER" id="PTHR43328">
    <property type="entry name" value="ACETYLTRANSFERASE-RELATED"/>
    <property type="match status" value="1"/>
</dbReference>
<dbReference type="PANTHER" id="PTHR43328:SF1">
    <property type="entry name" value="N-ACETYLTRANSFERASE DOMAIN-CONTAINING PROTEIN"/>
    <property type="match status" value="1"/>
</dbReference>
<gene>
    <name evidence="2" type="ORF">A0131_11855</name>
</gene>
<evidence type="ECO:0000313" key="2">
    <source>
        <dbReference type="EMBL" id="KYH13017.1"/>
    </source>
</evidence>
<dbReference type="InterPro" id="IPR016181">
    <property type="entry name" value="Acyl_CoA_acyltransferase"/>
</dbReference>
<dbReference type="InterPro" id="IPR000182">
    <property type="entry name" value="GNAT_dom"/>
</dbReference>
<keyword evidence="2" id="KW-0808">Transferase</keyword>
<reference evidence="2 3" key="1">
    <citation type="submission" date="2016-02" db="EMBL/GenBank/DDBJ databases">
        <title>Draft genome sequence of hydrocarbon degrading Staphylococcus saprophyticus Strain CNV2, isolated from crude-oil contaminated soil from Noonmati Oil Refinery, Guwahati, Assam, India.</title>
        <authorList>
            <person name="Mukherjee A."/>
            <person name="Chettri B."/>
            <person name="Langpoklakpam J."/>
            <person name="Singh A.K."/>
            <person name="Chattopadhyay D.J."/>
        </authorList>
    </citation>
    <scope>NUCLEOTIDE SEQUENCE [LARGE SCALE GENOMIC DNA]</scope>
    <source>
        <strain evidence="2 3">CNV2</strain>
    </source>
</reference>
<name>A0A151A126_9STAP</name>
<protein>
    <submittedName>
        <fullName evidence="2">Acetyltransferase</fullName>
    </submittedName>
</protein>
<dbReference type="PROSITE" id="PS51186">
    <property type="entry name" value="GNAT"/>
    <property type="match status" value="1"/>
</dbReference>